<evidence type="ECO:0000256" key="3">
    <source>
        <dbReference type="ARBA" id="ARBA00022723"/>
    </source>
</evidence>
<dbReference type="Pfam" id="PF00394">
    <property type="entry name" value="Cu-oxidase"/>
    <property type="match status" value="1"/>
</dbReference>
<dbReference type="EMBL" id="LMXB01000042">
    <property type="protein sequence ID" value="KUO20125.1"/>
    <property type="molecule type" value="Genomic_DNA"/>
</dbReference>
<name>A0A101V088_9ACTN</name>
<dbReference type="InterPro" id="IPR001117">
    <property type="entry name" value="Cu-oxidase_2nd"/>
</dbReference>
<evidence type="ECO:0000256" key="2">
    <source>
        <dbReference type="ARBA" id="ARBA00011245"/>
    </source>
</evidence>
<dbReference type="PROSITE" id="PS51318">
    <property type="entry name" value="TAT"/>
    <property type="match status" value="1"/>
</dbReference>
<evidence type="ECO:0000259" key="12">
    <source>
        <dbReference type="Pfam" id="PF07732"/>
    </source>
</evidence>
<feature type="domain" description="Plastocyanin-like" evidence="11">
    <location>
        <begin position="416"/>
        <end position="522"/>
    </location>
</feature>
<evidence type="ECO:0000259" key="10">
    <source>
        <dbReference type="Pfam" id="PF00394"/>
    </source>
</evidence>
<keyword evidence="4" id="KW-0560">Oxidoreductase</keyword>
<dbReference type="InterPro" id="IPR045087">
    <property type="entry name" value="Cu-oxidase_fam"/>
</dbReference>
<dbReference type="PANTHER" id="PTHR48267:SF1">
    <property type="entry name" value="BILIRUBIN OXIDASE"/>
    <property type="match status" value="1"/>
</dbReference>
<keyword evidence="3" id="KW-0479">Metal-binding</keyword>
<dbReference type="Pfam" id="PF07731">
    <property type="entry name" value="Cu-oxidase_2"/>
    <property type="match status" value="1"/>
</dbReference>
<dbReference type="OrthoDB" id="345021at2"/>
<dbReference type="PANTHER" id="PTHR48267">
    <property type="entry name" value="CUPREDOXIN SUPERFAMILY PROTEIN"/>
    <property type="match status" value="1"/>
</dbReference>
<evidence type="ECO:0000313" key="13">
    <source>
        <dbReference type="EMBL" id="KUO20125.1"/>
    </source>
</evidence>
<dbReference type="Pfam" id="PF07732">
    <property type="entry name" value="Cu-oxidase_3"/>
    <property type="match status" value="2"/>
</dbReference>
<dbReference type="GO" id="GO:0016491">
    <property type="term" value="F:oxidoreductase activity"/>
    <property type="evidence" value="ECO:0007669"/>
    <property type="project" value="UniProtKB-KW"/>
</dbReference>
<accession>A0A101V088</accession>
<evidence type="ECO:0000256" key="6">
    <source>
        <dbReference type="ARBA" id="ARBA00041027"/>
    </source>
</evidence>
<protein>
    <recommendedName>
        <fullName evidence="6">Multicopper oxidase CueO</fullName>
        <ecNumber evidence="5">1.16.3.4</ecNumber>
    </recommendedName>
    <alternativeName>
        <fullName evidence="7">Copper efflux oxidase</fullName>
    </alternativeName>
    <alternativeName>
        <fullName evidence="8">Cuprous oxidase</fullName>
    </alternativeName>
</protein>
<evidence type="ECO:0000256" key="8">
    <source>
        <dbReference type="ARBA" id="ARBA00043090"/>
    </source>
</evidence>
<dbReference type="PROSITE" id="PS00080">
    <property type="entry name" value="MULTICOPPER_OXIDASE2"/>
    <property type="match status" value="1"/>
</dbReference>
<gene>
    <name evidence="13" type="ORF">AQJ91_16185</name>
</gene>
<dbReference type="InterPro" id="IPR011707">
    <property type="entry name" value="Cu-oxidase-like_N"/>
</dbReference>
<dbReference type="SUPFAM" id="SSF49503">
    <property type="entry name" value="Cupredoxins"/>
    <property type="match status" value="3"/>
</dbReference>
<evidence type="ECO:0000256" key="9">
    <source>
        <dbReference type="ARBA" id="ARBA00048092"/>
    </source>
</evidence>
<dbReference type="InterPro" id="IPR008972">
    <property type="entry name" value="Cupredoxin"/>
</dbReference>
<comment type="subunit">
    <text evidence="2">Monomer.</text>
</comment>
<dbReference type="Gene3D" id="2.60.40.420">
    <property type="entry name" value="Cupredoxins - blue copper proteins"/>
    <property type="match status" value="3"/>
</dbReference>
<dbReference type="AlphaFoldDB" id="A0A101V088"/>
<dbReference type="InterPro" id="IPR011706">
    <property type="entry name" value="Cu-oxidase_C"/>
</dbReference>
<dbReference type="CDD" id="cd14448">
    <property type="entry name" value="CuRO_2_BOD_CotA_like"/>
    <property type="match status" value="1"/>
</dbReference>
<sequence>MTLSRRRFLGTAVTVTSTGLLLPLATGCDSGGGSDEGLIQSGDVPLPARFSLAFKRPPVIKPASSDGTTDYFDVRAYTTRAEILPGVQTEIFSYNGTFPGPTFSVRKGRTAVVRTRNDLPVPLVTHLHGGKTPEASDGYPTDLLLPTSGWTAAAHQHGSGLTMEGVTAEGTRSYTYPNAQRAATLWYHDHRMDFTGPQVWRGLAGLYLVHDDEEDALPLPKGDRDVPVMIMDRAFNSDGSLAYPSIDPTLKTTPGVTGDAHNGMTGDVILVNGVPWPKLEVQGARYRLRLVNGSNARRYRVKLDPEPDAGEPFTLIGSDGGLLARPQLMDSLYMVPGERFDVVVDFGAYAPGTKVTLKNSLGDGSTAELMQFVVGAKAADDTSIPSTLSTVERLDPAKAVRTRSFTLARAREDGHYVYKINGNPFSTDRIWADVKRGETEIWEFTSTTHHPIHLHLSPFQVYKRGGSTTVNPEDVGWKDTARMMPNEKLSLLVRFDDHTGKFVFHCHNLEHEDMAMMANFRVS</sequence>
<keyword evidence="14" id="KW-1185">Reference proteome</keyword>
<dbReference type="PROSITE" id="PS51257">
    <property type="entry name" value="PROKAR_LIPOPROTEIN"/>
    <property type="match status" value="1"/>
</dbReference>
<comment type="similarity">
    <text evidence="1">Belongs to the multicopper oxidase family.</text>
</comment>
<comment type="caution">
    <text evidence="13">The sequence shown here is derived from an EMBL/GenBank/DDBJ whole genome shotgun (WGS) entry which is preliminary data.</text>
</comment>
<dbReference type="EC" id="1.16.3.4" evidence="5"/>
<feature type="domain" description="Plastocyanin-like" evidence="10">
    <location>
        <begin position="265"/>
        <end position="347"/>
    </location>
</feature>
<comment type="catalytic activity">
    <reaction evidence="9">
        <text>4 Cu(+) + O2 + 4 H(+) = 4 Cu(2+) + 2 H2O</text>
        <dbReference type="Rhea" id="RHEA:30083"/>
        <dbReference type="ChEBI" id="CHEBI:15377"/>
        <dbReference type="ChEBI" id="CHEBI:15378"/>
        <dbReference type="ChEBI" id="CHEBI:15379"/>
        <dbReference type="ChEBI" id="CHEBI:29036"/>
        <dbReference type="ChEBI" id="CHEBI:49552"/>
        <dbReference type="EC" id="1.16.3.4"/>
    </reaction>
    <physiologicalReaction direction="left-to-right" evidence="9">
        <dbReference type="Rhea" id="RHEA:30084"/>
    </physiologicalReaction>
</comment>
<evidence type="ECO:0000256" key="1">
    <source>
        <dbReference type="ARBA" id="ARBA00010609"/>
    </source>
</evidence>
<evidence type="ECO:0000259" key="11">
    <source>
        <dbReference type="Pfam" id="PF07731"/>
    </source>
</evidence>
<evidence type="ECO:0000256" key="4">
    <source>
        <dbReference type="ARBA" id="ARBA00023002"/>
    </source>
</evidence>
<proteinExistence type="inferred from homology"/>
<dbReference type="InterPro" id="IPR002355">
    <property type="entry name" value="Cu_oxidase_Cu_BS"/>
</dbReference>
<dbReference type="Proteomes" id="UP000053260">
    <property type="component" value="Unassembled WGS sequence"/>
</dbReference>
<dbReference type="InterPro" id="IPR006311">
    <property type="entry name" value="TAT_signal"/>
</dbReference>
<evidence type="ECO:0000256" key="5">
    <source>
        <dbReference type="ARBA" id="ARBA00038978"/>
    </source>
</evidence>
<feature type="domain" description="Plastocyanin-like" evidence="12">
    <location>
        <begin position="159"/>
        <end position="213"/>
    </location>
</feature>
<evidence type="ECO:0000256" key="7">
    <source>
        <dbReference type="ARBA" id="ARBA00042896"/>
    </source>
</evidence>
<organism evidence="13 14">
    <name type="scientific">Streptomyces dysideae</name>
    <dbReference type="NCBI Taxonomy" id="909626"/>
    <lineage>
        <taxon>Bacteria</taxon>
        <taxon>Bacillati</taxon>
        <taxon>Actinomycetota</taxon>
        <taxon>Actinomycetes</taxon>
        <taxon>Kitasatosporales</taxon>
        <taxon>Streptomycetaceae</taxon>
        <taxon>Streptomyces</taxon>
    </lineage>
</organism>
<reference evidence="13 14" key="1">
    <citation type="submission" date="2015-10" db="EMBL/GenBank/DDBJ databases">
        <title>Draft genome sequence of Streptomyces sp. RV15, isolated from a marine sponge.</title>
        <authorList>
            <person name="Ruckert C."/>
            <person name="Abdelmohsen U.R."/>
            <person name="Winkler A."/>
            <person name="Hentschel U."/>
            <person name="Kalinowski J."/>
            <person name="Kampfer P."/>
            <person name="Glaeser S."/>
        </authorList>
    </citation>
    <scope>NUCLEOTIDE SEQUENCE [LARGE SCALE GENOMIC DNA]</scope>
    <source>
        <strain evidence="13 14">RV15</strain>
    </source>
</reference>
<dbReference type="GO" id="GO:0005507">
    <property type="term" value="F:copper ion binding"/>
    <property type="evidence" value="ECO:0007669"/>
    <property type="project" value="InterPro"/>
</dbReference>
<feature type="domain" description="Plastocyanin-like" evidence="12">
    <location>
        <begin position="79"/>
        <end position="140"/>
    </location>
</feature>
<dbReference type="RefSeq" id="WP_067021586.1">
    <property type="nucleotide sequence ID" value="NZ_KQ949082.1"/>
</dbReference>
<evidence type="ECO:0000313" key="14">
    <source>
        <dbReference type="Proteomes" id="UP000053260"/>
    </source>
</evidence>
<dbReference type="STRING" id="909626.AQJ91_16185"/>